<dbReference type="InterPro" id="IPR036390">
    <property type="entry name" value="WH_DNA-bd_sf"/>
</dbReference>
<protein>
    <submittedName>
        <fullName evidence="6">LysR family transcriptional regulator</fullName>
    </submittedName>
</protein>
<dbReference type="PROSITE" id="PS50931">
    <property type="entry name" value="HTH_LYSR"/>
    <property type="match status" value="1"/>
</dbReference>
<evidence type="ECO:0000313" key="6">
    <source>
        <dbReference type="EMBL" id="MQY51333.1"/>
    </source>
</evidence>
<proteinExistence type="inferred from homology"/>
<evidence type="ECO:0000256" key="2">
    <source>
        <dbReference type="ARBA" id="ARBA00023015"/>
    </source>
</evidence>
<reference evidence="6 7" key="1">
    <citation type="submission" date="2019-10" db="EMBL/GenBank/DDBJ databases">
        <title>Whole-genome sequence of the purple nonsulfur photosynthetic bacterium Rhodocyclus tenuis.</title>
        <authorList>
            <person name="Kyndt J.A."/>
            <person name="Meyer T.E."/>
        </authorList>
    </citation>
    <scope>NUCLEOTIDE SEQUENCE [LARGE SCALE GENOMIC DNA]</scope>
    <source>
        <strain evidence="6 7">DSM 110</strain>
    </source>
</reference>
<feature type="domain" description="HTH lysR-type" evidence="5">
    <location>
        <begin position="12"/>
        <end position="69"/>
    </location>
</feature>
<evidence type="ECO:0000256" key="4">
    <source>
        <dbReference type="ARBA" id="ARBA00023163"/>
    </source>
</evidence>
<dbReference type="InterPro" id="IPR036388">
    <property type="entry name" value="WH-like_DNA-bd_sf"/>
</dbReference>
<dbReference type="GO" id="GO:0000976">
    <property type="term" value="F:transcription cis-regulatory region binding"/>
    <property type="evidence" value="ECO:0007669"/>
    <property type="project" value="TreeGrafter"/>
</dbReference>
<dbReference type="Proteomes" id="UP000480275">
    <property type="component" value="Unassembled WGS sequence"/>
</dbReference>
<comment type="caution">
    <text evidence="6">The sequence shown here is derived from an EMBL/GenBank/DDBJ whole genome shotgun (WGS) entry which is preliminary data.</text>
</comment>
<dbReference type="Pfam" id="PF00126">
    <property type="entry name" value="HTH_1"/>
    <property type="match status" value="1"/>
</dbReference>
<evidence type="ECO:0000256" key="1">
    <source>
        <dbReference type="ARBA" id="ARBA00009437"/>
    </source>
</evidence>
<dbReference type="Pfam" id="PF03466">
    <property type="entry name" value="LysR_substrate"/>
    <property type="match status" value="1"/>
</dbReference>
<keyword evidence="2" id="KW-0805">Transcription regulation</keyword>
<keyword evidence="3" id="KW-0238">DNA-binding</keyword>
<dbReference type="PANTHER" id="PTHR30126:SF4">
    <property type="entry name" value="LYSR FAMILY TRANSCRIPTIONAL REGULATOR"/>
    <property type="match status" value="1"/>
</dbReference>
<gene>
    <name evidence="6" type="ORF">GHK24_06055</name>
</gene>
<dbReference type="AlphaFoldDB" id="A0A6L5JVD4"/>
<dbReference type="InterPro" id="IPR000847">
    <property type="entry name" value="LysR_HTH_N"/>
</dbReference>
<organism evidence="6 7">
    <name type="scientific">Rhodocyclus tenuis</name>
    <name type="common">Rhodospirillum tenue</name>
    <dbReference type="NCBI Taxonomy" id="1066"/>
    <lineage>
        <taxon>Bacteria</taxon>
        <taxon>Pseudomonadati</taxon>
        <taxon>Pseudomonadota</taxon>
        <taxon>Betaproteobacteria</taxon>
        <taxon>Rhodocyclales</taxon>
        <taxon>Rhodocyclaceae</taxon>
        <taxon>Rhodocyclus</taxon>
    </lineage>
</organism>
<dbReference type="SUPFAM" id="SSF53850">
    <property type="entry name" value="Periplasmic binding protein-like II"/>
    <property type="match status" value="1"/>
</dbReference>
<evidence type="ECO:0000256" key="3">
    <source>
        <dbReference type="ARBA" id="ARBA00023125"/>
    </source>
</evidence>
<evidence type="ECO:0000259" key="5">
    <source>
        <dbReference type="PROSITE" id="PS50931"/>
    </source>
</evidence>
<keyword evidence="4" id="KW-0804">Transcription</keyword>
<sequence>MSKNVASPRDVLTPDSLALLQGIADAGSFAAAARAAGMVPSALSYRVRQIEDALDVLLFDRSSRQASLTAAGHELLREGARLLAEVDAIANRVRRVATGWESQFTLALDGIIDRRTVLELCEQFFALKPPTRLRLRDETLSGTLAALASGQADLALGVVAEASTVAGLQTRPLGSLRFVFAVAPHHPLAQASEPLSDDLLRQHRAVAVADSVPRGGGLTLGLLAGQDVFTVPGMPDKLQAQLRGLGAGFLPECLARPYIDSGRLVEKRVERAERVTTVVYAWRKAPDAARGKALQWWLQQLEGKVTRQALLGERIAPSQ</sequence>
<dbReference type="InterPro" id="IPR005119">
    <property type="entry name" value="LysR_subst-bd"/>
</dbReference>
<comment type="similarity">
    <text evidence="1">Belongs to the LysR transcriptional regulatory family.</text>
</comment>
<dbReference type="OrthoDB" id="5293066at2"/>
<evidence type="ECO:0000313" key="7">
    <source>
        <dbReference type="Proteomes" id="UP000480275"/>
    </source>
</evidence>
<dbReference type="SUPFAM" id="SSF46785">
    <property type="entry name" value="Winged helix' DNA-binding domain"/>
    <property type="match status" value="1"/>
</dbReference>
<dbReference type="GO" id="GO:0003700">
    <property type="term" value="F:DNA-binding transcription factor activity"/>
    <property type="evidence" value="ECO:0007669"/>
    <property type="project" value="InterPro"/>
</dbReference>
<dbReference type="Gene3D" id="1.10.10.10">
    <property type="entry name" value="Winged helix-like DNA-binding domain superfamily/Winged helix DNA-binding domain"/>
    <property type="match status" value="1"/>
</dbReference>
<dbReference type="Gene3D" id="3.40.190.290">
    <property type="match status" value="1"/>
</dbReference>
<name>A0A6L5JVD4_RHOTE</name>
<dbReference type="PANTHER" id="PTHR30126">
    <property type="entry name" value="HTH-TYPE TRANSCRIPTIONAL REGULATOR"/>
    <property type="match status" value="1"/>
</dbReference>
<accession>A0A6L5JVD4</accession>
<dbReference type="EMBL" id="WIXJ01000003">
    <property type="protein sequence ID" value="MQY51333.1"/>
    <property type="molecule type" value="Genomic_DNA"/>
</dbReference>